<dbReference type="InterPro" id="IPR008454">
    <property type="entry name" value="Collagen-bd_Cna-like_B-typ_dom"/>
</dbReference>
<reference evidence="4 5" key="1">
    <citation type="submission" date="2018-11" db="EMBL/GenBank/DDBJ databases">
        <title>Novel Erysipelotrichaceae bacterium isolated from small intestine of a swine.</title>
        <authorList>
            <person name="Kim J.S."/>
            <person name="Choe H."/>
            <person name="Lee Y.R."/>
            <person name="Kim K.M."/>
            <person name="Park D.S."/>
        </authorList>
    </citation>
    <scope>NUCLEOTIDE SEQUENCE [LARGE SCALE GENOMIC DNA]</scope>
    <source>
        <strain evidence="4 5">SG0102</strain>
    </source>
</reference>
<dbReference type="AlphaFoldDB" id="A0A3G9JHV9"/>
<feature type="domain" description="CNA-B" evidence="3">
    <location>
        <begin position="123"/>
        <end position="198"/>
    </location>
</feature>
<evidence type="ECO:0000313" key="4">
    <source>
        <dbReference type="EMBL" id="BBH25531.1"/>
    </source>
</evidence>
<dbReference type="KEGG" id="ebm:SG0102_04650"/>
<keyword evidence="2" id="KW-0812">Transmembrane</keyword>
<protein>
    <recommendedName>
        <fullName evidence="3">CNA-B domain-containing protein</fullName>
    </recommendedName>
</protein>
<dbReference type="InParanoid" id="A0A3G9JHV9"/>
<feature type="transmembrane region" description="Helical" evidence="2">
    <location>
        <begin position="269"/>
        <end position="290"/>
    </location>
</feature>
<dbReference type="Gene3D" id="2.60.40.1140">
    <property type="entry name" value="Collagen-binding surface protein Cna, B-type domain"/>
    <property type="match status" value="1"/>
</dbReference>
<organism evidence="4 5">
    <name type="scientific">Intestinibaculum porci</name>
    <dbReference type="NCBI Taxonomy" id="2487118"/>
    <lineage>
        <taxon>Bacteria</taxon>
        <taxon>Bacillati</taxon>
        <taxon>Bacillota</taxon>
        <taxon>Erysipelotrichia</taxon>
        <taxon>Erysipelotrichales</taxon>
        <taxon>Erysipelotrichaceae</taxon>
        <taxon>Intestinibaculum</taxon>
    </lineage>
</organism>
<keyword evidence="2" id="KW-0472">Membrane</keyword>
<gene>
    <name evidence="4" type="ORF">SG0102_04650</name>
</gene>
<evidence type="ECO:0000256" key="2">
    <source>
        <dbReference type="SAM" id="Phobius"/>
    </source>
</evidence>
<keyword evidence="2" id="KW-1133">Transmembrane helix</keyword>
<name>A0A3G9JHV9_9FIRM</name>
<dbReference type="EMBL" id="AP019309">
    <property type="protein sequence ID" value="BBH25531.1"/>
    <property type="molecule type" value="Genomic_DNA"/>
</dbReference>
<dbReference type="SUPFAM" id="SSF49478">
    <property type="entry name" value="Cna protein B-type domain"/>
    <property type="match status" value="1"/>
</dbReference>
<dbReference type="Pfam" id="PF05738">
    <property type="entry name" value="Cna_B"/>
    <property type="match status" value="1"/>
</dbReference>
<evidence type="ECO:0000259" key="3">
    <source>
        <dbReference type="Pfam" id="PF05738"/>
    </source>
</evidence>
<accession>A0A3G9JHV9</accession>
<evidence type="ECO:0000313" key="5">
    <source>
        <dbReference type="Proteomes" id="UP000268059"/>
    </source>
</evidence>
<sequence>MHVHLYKIADQSDDGYTYTDAFRDAKETSIDVNNLKTTEDVLQAAQTFKGLAASKIGTDLIATGNVLYFPSLTKGVYLLLIDNYTSGDTTYSYLPLLIAFPETNEVALTKYSSTSIHKYLLVKHWNGGSNYPKSIQVDLYNGKKLEKTLTLSKENNYAYSWTTTENKDYSIKEHQVQGYSSSVDVSESNDTQSFILTNIKNPVTVTSDADNVPTDNENNADQSADTATSQGGKGNVKTSNSGQTKTNAESSNVKPTSTQSVKTGDETNINVLIMIFITAGIALIIIGRFLKN</sequence>
<proteinExistence type="predicted"/>
<evidence type="ECO:0000256" key="1">
    <source>
        <dbReference type="SAM" id="MobiDB-lite"/>
    </source>
</evidence>
<feature type="region of interest" description="Disordered" evidence="1">
    <location>
        <begin position="205"/>
        <end position="262"/>
    </location>
</feature>
<dbReference type="Proteomes" id="UP000268059">
    <property type="component" value="Chromosome"/>
</dbReference>
<keyword evidence="5" id="KW-1185">Reference proteome</keyword>